<organism evidence="1">
    <name type="scientific">Salmonella phage PMBT21</name>
    <dbReference type="NCBI Taxonomy" id="3153512"/>
    <lineage>
        <taxon>Viruses</taxon>
        <taxon>Duplodnaviria</taxon>
        <taxon>Heunggongvirae</taxon>
        <taxon>Uroviricota</taxon>
        <taxon>Caudoviricetes</taxon>
    </lineage>
</organism>
<protein>
    <submittedName>
        <fullName evidence="1">Uncharacterized protein</fullName>
    </submittedName>
</protein>
<accession>A0AAU8GMZ2</accession>
<evidence type="ECO:0000313" key="1">
    <source>
        <dbReference type="EMBL" id="XCH41968.1"/>
    </source>
</evidence>
<reference evidence="1" key="1">
    <citation type="submission" date="2024-05" db="EMBL/GenBank/DDBJ databases">
        <title>This phage originates from the Bacteriophage catalogue of the Bacteriophage Competence Centre, Department of Microbiology und Biotechnology, Max Rubner-Institut, Kiel, Germany.</title>
        <authorList>
            <person name="Sprotte S."/>
            <person name="Brinks E."/>
        </authorList>
    </citation>
    <scope>NUCLEOTIDE SEQUENCE</scope>
</reference>
<name>A0AAU8GMZ2_9CAUD</name>
<proteinExistence type="predicted"/>
<dbReference type="EMBL" id="PP810244">
    <property type="protein sequence ID" value="XCH41968.1"/>
    <property type="molecule type" value="Genomic_DNA"/>
</dbReference>
<sequence length="30" mass="3323">MTYSPCIKGRLSGRLFYCLSDIRGVRCGAV</sequence>